<dbReference type="EMBL" id="RJKX01000013">
    <property type="protein sequence ID" value="ROQ00465.1"/>
    <property type="molecule type" value="Genomic_DNA"/>
</dbReference>
<accession>A0A3N1MBN6</accession>
<keyword evidence="2" id="KW-1185">Reference proteome</keyword>
<reference evidence="1 2" key="1">
    <citation type="submission" date="2018-11" db="EMBL/GenBank/DDBJ databases">
        <title>Genomic Encyclopedia of Type Strains, Phase IV (KMG-IV): sequencing the most valuable type-strain genomes for metagenomic binning, comparative biology and taxonomic classification.</title>
        <authorList>
            <person name="Goeker M."/>
        </authorList>
    </citation>
    <scope>NUCLEOTIDE SEQUENCE [LARGE SCALE GENOMIC DNA]</scope>
    <source>
        <strain evidence="1 2">DSM 5900</strain>
    </source>
</reference>
<proteinExistence type="predicted"/>
<dbReference type="AlphaFoldDB" id="A0A3N1MBN6"/>
<protein>
    <submittedName>
        <fullName evidence="1">Uncharacterized protein</fullName>
    </submittedName>
</protein>
<evidence type="ECO:0000313" key="1">
    <source>
        <dbReference type="EMBL" id="ROQ00465.1"/>
    </source>
</evidence>
<evidence type="ECO:0000313" key="2">
    <source>
        <dbReference type="Proteomes" id="UP000278222"/>
    </source>
</evidence>
<sequence>MRVEPRERPIVAEPDVLERDPAVQALVVRLYRDEGMSVTSVAERAGLMRGKATRVANDRVRRILVAAGVPLRAVEVPRYDAAVADAVPRQLAPWPAEARFDQEVADREAGVYGRVAPAATHVDRASSAAWAAL</sequence>
<name>A0A3N1MBN6_9PROT</name>
<dbReference type="Proteomes" id="UP000278222">
    <property type="component" value="Unassembled WGS sequence"/>
</dbReference>
<comment type="caution">
    <text evidence="1">The sequence shown here is derived from an EMBL/GenBank/DDBJ whole genome shotgun (WGS) entry which is preliminary data.</text>
</comment>
<gene>
    <name evidence="1" type="ORF">EDC65_2264</name>
</gene>
<organism evidence="1 2">
    <name type="scientific">Stella humosa</name>
    <dbReference type="NCBI Taxonomy" id="94"/>
    <lineage>
        <taxon>Bacteria</taxon>
        <taxon>Pseudomonadati</taxon>
        <taxon>Pseudomonadota</taxon>
        <taxon>Alphaproteobacteria</taxon>
        <taxon>Rhodospirillales</taxon>
        <taxon>Stellaceae</taxon>
        <taxon>Stella</taxon>
    </lineage>
</organism>